<reference evidence="5 6" key="1">
    <citation type="submission" date="2014-05" db="EMBL/GenBank/DDBJ databases">
        <title>Draft genome sequence of Amycolatopsis rifamycinica DSM 46095.</title>
        <authorList>
            <person name="Lal R."/>
            <person name="Saxena A."/>
            <person name="Kumari R."/>
            <person name="Mukherjee U."/>
            <person name="Singh P."/>
            <person name="Sangwan N."/>
            <person name="Mahato N.K."/>
        </authorList>
    </citation>
    <scope>NUCLEOTIDE SEQUENCE [LARGE SCALE GENOMIC DNA]</scope>
    <source>
        <strain evidence="5 6">DSM 46095</strain>
    </source>
</reference>
<accession>A0A066TTV9</accession>
<dbReference type="OrthoDB" id="7830750at2"/>
<keyword evidence="3" id="KW-1133">Transmembrane helix</keyword>
<dbReference type="Gene3D" id="2.10.109.10">
    <property type="entry name" value="Umud Fragment, subunit A"/>
    <property type="match status" value="1"/>
</dbReference>
<dbReference type="AlphaFoldDB" id="A0A066TTV9"/>
<proteinExistence type="inferred from homology"/>
<evidence type="ECO:0000256" key="2">
    <source>
        <dbReference type="ARBA" id="ARBA00009370"/>
    </source>
</evidence>
<dbReference type="NCBIfam" id="TIGR02227">
    <property type="entry name" value="sigpep_I_bact"/>
    <property type="match status" value="1"/>
</dbReference>
<protein>
    <recommendedName>
        <fullName evidence="3">Signal peptidase I</fullName>
        <ecNumber evidence="3">3.4.21.89</ecNumber>
    </recommendedName>
</protein>
<dbReference type="InterPro" id="IPR036286">
    <property type="entry name" value="LexA/Signal_pep-like_sf"/>
</dbReference>
<comment type="catalytic activity">
    <reaction evidence="3">
        <text>Cleavage of hydrophobic, N-terminal signal or leader sequences from secreted and periplasmic proteins.</text>
        <dbReference type="EC" id="3.4.21.89"/>
    </reaction>
</comment>
<dbReference type="EC" id="3.4.21.89" evidence="3"/>
<dbReference type="InterPro" id="IPR019533">
    <property type="entry name" value="Peptidase_S26"/>
</dbReference>
<dbReference type="PRINTS" id="PR00727">
    <property type="entry name" value="LEADERPTASE"/>
</dbReference>
<keyword evidence="3" id="KW-0645">Protease</keyword>
<dbReference type="GO" id="GO:0004252">
    <property type="term" value="F:serine-type endopeptidase activity"/>
    <property type="evidence" value="ECO:0007669"/>
    <property type="project" value="InterPro"/>
</dbReference>
<dbReference type="PANTHER" id="PTHR43390:SF1">
    <property type="entry name" value="CHLOROPLAST PROCESSING PEPTIDASE"/>
    <property type="match status" value="1"/>
</dbReference>
<evidence type="ECO:0000256" key="3">
    <source>
        <dbReference type="RuleBase" id="RU362042"/>
    </source>
</evidence>
<comment type="caution">
    <text evidence="5">The sequence shown here is derived from an EMBL/GenBank/DDBJ whole genome shotgun (WGS) entry which is preliminary data.</text>
</comment>
<comment type="similarity">
    <text evidence="2 3">Belongs to the peptidase S26 family.</text>
</comment>
<gene>
    <name evidence="5" type="ORF">DV20_38495</name>
</gene>
<dbReference type="GO" id="GO:0005886">
    <property type="term" value="C:plasma membrane"/>
    <property type="evidence" value="ECO:0007669"/>
    <property type="project" value="UniProtKB-SubCell"/>
</dbReference>
<organism evidence="5 6">
    <name type="scientific">Amycolatopsis rifamycinica</name>
    <dbReference type="NCBI Taxonomy" id="287986"/>
    <lineage>
        <taxon>Bacteria</taxon>
        <taxon>Bacillati</taxon>
        <taxon>Actinomycetota</taxon>
        <taxon>Actinomycetes</taxon>
        <taxon>Pseudonocardiales</taxon>
        <taxon>Pseudonocardiaceae</taxon>
        <taxon>Amycolatopsis</taxon>
    </lineage>
</organism>
<evidence type="ECO:0000256" key="1">
    <source>
        <dbReference type="ARBA" id="ARBA00004401"/>
    </source>
</evidence>
<name>A0A066TTV9_9PSEU</name>
<keyword evidence="3" id="KW-0378">Hydrolase</keyword>
<comment type="subcellular location">
    <subcellularLocation>
        <location evidence="1">Cell membrane</location>
        <topology evidence="1">Single-pass type II membrane protein</topology>
    </subcellularLocation>
    <subcellularLocation>
        <location evidence="3">Membrane</location>
        <topology evidence="3">Single-pass type II membrane protein</topology>
    </subcellularLocation>
</comment>
<dbReference type="STRING" id="287986.DV20_38495"/>
<sequence length="238" mass="24467">MVLVMVALMVLGAGAGLYGVVRLTVGYQPYVVPDEPMSPTLPPDSRIVVRDRDGEDVHRGDVIAFDSRAFAGGDSVGDTVFRVVALAGDTVACCTDGKLTVNGKPITETYLSTGEYAQDPMATTPFSVQVPTGTVFVAGDNRGNAADSRVRGVVQLSGVTGFVVATGTVLTPSSLPAVTAFTDAGLPGAPLTDSTLPALRWFLAGGAVLFLAGLIGLVVTLLRNAGRRRKAAAVPPGH</sequence>
<evidence type="ECO:0000313" key="6">
    <source>
        <dbReference type="Proteomes" id="UP000027345"/>
    </source>
</evidence>
<keyword evidence="3" id="KW-0812">Transmembrane</keyword>
<keyword evidence="6" id="KW-1185">Reference proteome</keyword>
<feature type="transmembrane region" description="Helical" evidence="3">
    <location>
        <begin position="201"/>
        <end position="222"/>
    </location>
</feature>
<dbReference type="Proteomes" id="UP000027345">
    <property type="component" value="Unassembled WGS sequence"/>
</dbReference>
<dbReference type="PANTHER" id="PTHR43390">
    <property type="entry name" value="SIGNAL PEPTIDASE I"/>
    <property type="match status" value="1"/>
</dbReference>
<dbReference type="CDD" id="cd06530">
    <property type="entry name" value="S26_SPase_I"/>
    <property type="match status" value="1"/>
</dbReference>
<dbReference type="InterPro" id="IPR000223">
    <property type="entry name" value="Pept_S26A_signal_pept_1"/>
</dbReference>
<dbReference type="GO" id="GO:0009003">
    <property type="term" value="F:signal peptidase activity"/>
    <property type="evidence" value="ECO:0007669"/>
    <property type="project" value="UniProtKB-EC"/>
</dbReference>
<keyword evidence="3" id="KW-0472">Membrane</keyword>
<dbReference type="GO" id="GO:0006465">
    <property type="term" value="P:signal peptide processing"/>
    <property type="evidence" value="ECO:0007669"/>
    <property type="project" value="InterPro"/>
</dbReference>
<evidence type="ECO:0000259" key="4">
    <source>
        <dbReference type="Pfam" id="PF10502"/>
    </source>
</evidence>
<dbReference type="SUPFAM" id="SSF51306">
    <property type="entry name" value="LexA/Signal peptidase"/>
    <property type="match status" value="1"/>
</dbReference>
<dbReference type="eggNOG" id="COG0681">
    <property type="taxonomic scope" value="Bacteria"/>
</dbReference>
<feature type="domain" description="Peptidase S26" evidence="4">
    <location>
        <begin position="16"/>
        <end position="164"/>
    </location>
</feature>
<evidence type="ECO:0000313" key="5">
    <source>
        <dbReference type="EMBL" id="KDN16997.1"/>
    </source>
</evidence>
<dbReference type="EMBL" id="JMQI01000077">
    <property type="protein sequence ID" value="KDN16997.1"/>
    <property type="molecule type" value="Genomic_DNA"/>
</dbReference>
<dbReference type="Pfam" id="PF10502">
    <property type="entry name" value="Peptidase_S26"/>
    <property type="match status" value="1"/>
</dbReference>